<feature type="compositionally biased region" description="Basic and acidic residues" evidence="1">
    <location>
        <begin position="176"/>
        <end position="189"/>
    </location>
</feature>
<feature type="compositionally biased region" description="Low complexity" evidence="1">
    <location>
        <begin position="306"/>
        <end position="328"/>
    </location>
</feature>
<feature type="compositionally biased region" description="Polar residues" evidence="1">
    <location>
        <begin position="374"/>
        <end position="387"/>
    </location>
</feature>
<protein>
    <recommendedName>
        <fullName evidence="2">GAT domain-containing protein</fullName>
    </recommendedName>
</protein>
<evidence type="ECO:0000259" key="2">
    <source>
        <dbReference type="PROSITE" id="PS50909"/>
    </source>
</evidence>
<dbReference type="InterPro" id="IPR038425">
    <property type="entry name" value="GAT_sf"/>
</dbReference>
<feature type="compositionally biased region" description="Low complexity" evidence="1">
    <location>
        <begin position="388"/>
        <end position="409"/>
    </location>
</feature>
<feature type="region of interest" description="Disordered" evidence="1">
    <location>
        <begin position="1"/>
        <end position="36"/>
    </location>
</feature>
<sequence length="442" mass="47461">MKRIIGSLKRPSSESSDALPAGSSKLDSAPIYPENSPEGIVAREVDAFCRSGGGPGNDSSGGPDFARLPTIVENAECSPSAAKAAAVHIRKMLSSDTPLEQSYLQYNAIMLIRILVDNPGLTFTRNIDSRFVSAVKGLLRNGKDRYVRNFLCETLDSLEATRSWDENLADLLQTWKKERGRSPTGKTKEPSLSPYPVQSQTSTLPPPDELSSRILEAQSSAKLLLQFIQNTPSSEIQGNELIKEFSDRCRSASQSIQSYIESTNPAPDERTLVALIETNDELSVSLSKYSHAILDARKASGNNTDSSNGNASPSASASASASTSPVRAPILTSSPLPFASALASSSSPDPETGTSRLAQPALQQRQDIFQNRSPSRYPASRQQTPDFASSSSASPPAASVSVPNSTSSAYVSTGRYQYNSEDFQIQNPFADYHLGEGQKTNV</sequence>
<dbReference type="EMBL" id="VIFY01000329">
    <property type="protein sequence ID" value="TQB67671.1"/>
    <property type="molecule type" value="Genomic_DNA"/>
</dbReference>
<dbReference type="SUPFAM" id="SSF89009">
    <property type="entry name" value="GAT-like domain"/>
    <property type="match status" value="1"/>
</dbReference>
<dbReference type="Gene3D" id="1.25.40.90">
    <property type="match status" value="1"/>
</dbReference>
<dbReference type="GO" id="GO:0035091">
    <property type="term" value="F:phosphatidylinositol binding"/>
    <property type="evidence" value="ECO:0007669"/>
    <property type="project" value="InterPro"/>
</dbReference>
<evidence type="ECO:0000313" key="3">
    <source>
        <dbReference type="EMBL" id="TQB67671.1"/>
    </source>
</evidence>
<accession>A0A507QJ75</accession>
<dbReference type="STRING" id="5098.A0A507QJ75"/>
<evidence type="ECO:0000256" key="1">
    <source>
        <dbReference type="SAM" id="MobiDB-lite"/>
    </source>
</evidence>
<reference evidence="3 4" key="1">
    <citation type="submission" date="2019-06" db="EMBL/GenBank/DDBJ databases">
        <title>Wine fermentation using esterase from Monascus purpureus.</title>
        <authorList>
            <person name="Geng C."/>
            <person name="Zhang Y."/>
        </authorList>
    </citation>
    <scope>NUCLEOTIDE SEQUENCE [LARGE SCALE GENOMIC DNA]</scope>
    <source>
        <strain evidence="3">HQ1</strain>
    </source>
</reference>
<dbReference type="SUPFAM" id="SSF48464">
    <property type="entry name" value="ENTH/VHS domain"/>
    <property type="match status" value="1"/>
</dbReference>
<feature type="region of interest" description="Disordered" evidence="1">
    <location>
        <begin position="374"/>
        <end position="409"/>
    </location>
</feature>
<dbReference type="AlphaFoldDB" id="A0A507QJ75"/>
<feature type="domain" description="GAT" evidence="2">
    <location>
        <begin position="205"/>
        <end position="294"/>
    </location>
</feature>
<keyword evidence="4" id="KW-1185">Reference proteome</keyword>
<dbReference type="Gene3D" id="1.20.58.160">
    <property type="match status" value="1"/>
</dbReference>
<dbReference type="InterPro" id="IPR004152">
    <property type="entry name" value="GAT_dom"/>
</dbReference>
<dbReference type="Pfam" id="PF03127">
    <property type="entry name" value="GAT"/>
    <property type="match status" value="1"/>
</dbReference>
<dbReference type="Proteomes" id="UP000319663">
    <property type="component" value="Unassembled WGS sequence"/>
</dbReference>
<feature type="region of interest" description="Disordered" evidence="1">
    <location>
        <begin position="300"/>
        <end position="328"/>
    </location>
</feature>
<organism evidence="3 4">
    <name type="scientific">Monascus purpureus</name>
    <name type="common">Red mold</name>
    <name type="synonym">Monascus anka</name>
    <dbReference type="NCBI Taxonomy" id="5098"/>
    <lineage>
        <taxon>Eukaryota</taxon>
        <taxon>Fungi</taxon>
        <taxon>Dikarya</taxon>
        <taxon>Ascomycota</taxon>
        <taxon>Pezizomycotina</taxon>
        <taxon>Eurotiomycetes</taxon>
        <taxon>Eurotiomycetidae</taxon>
        <taxon>Eurotiales</taxon>
        <taxon>Aspergillaceae</taxon>
        <taxon>Monascus</taxon>
    </lineage>
</organism>
<dbReference type="CDD" id="cd21383">
    <property type="entry name" value="GAT_GGA_Tom1-like"/>
    <property type="match status" value="1"/>
</dbReference>
<evidence type="ECO:0000313" key="4">
    <source>
        <dbReference type="Proteomes" id="UP000319663"/>
    </source>
</evidence>
<proteinExistence type="predicted"/>
<gene>
    <name evidence="3" type="ORF">MPDQ_004958</name>
</gene>
<name>A0A507QJ75_MONPU</name>
<feature type="region of interest" description="Disordered" evidence="1">
    <location>
        <begin position="176"/>
        <end position="210"/>
    </location>
</feature>
<comment type="caution">
    <text evidence="3">The sequence shown here is derived from an EMBL/GenBank/DDBJ whole genome shotgun (WGS) entry which is preliminary data.</text>
</comment>
<dbReference type="GO" id="GO:0043130">
    <property type="term" value="F:ubiquitin binding"/>
    <property type="evidence" value="ECO:0007669"/>
    <property type="project" value="InterPro"/>
</dbReference>
<dbReference type="PROSITE" id="PS50909">
    <property type="entry name" value="GAT"/>
    <property type="match status" value="1"/>
</dbReference>
<dbReference type="InterPro" id="IPR008942">
    <property type="entry name" value="ENTH_VHS"/>
</dbReference>